<dbReference type="Proteomes" id="UP000601435">
    <property type="component" value="Unassembled WGS sequence"/>
</dbReference>
<dbReference type="EMBL" id="CAJNJA010044374">
    <property type="protein sequence ID" value="CAE7801358.1"/>
    <property type="molecule type" value="Genomic_DNA"/>
</dbReference>
<organism evidence="1 2">
    <name type="scientific">Symbiodinium necroappetens</name>
    <dbReference type="NCBI Taxonomy" id="1628268"/>
    <lineage>
        <taxon>Eukaryota</taxon>
        <taxon>Sar</taxon>
        <taxon>Alveolata</taxon>
        <taxon>Dinophyceae</taxon>
        <taxon>Suessiales</taxon>
        <taxon>Symbiodiniaceae</taxon>
        <taxon>Symbiodinium</taxon>
    </lineage>
</organism>
<comment type="caution">
    <text evidence="1">The sequence shown here is derived from an EMBL/GenBank/DDBJ whole genome shotgun (WGS) entry which is preliminary data.</text>
</comment>
<dbReference type="OrthoDB" id="471387at2759"/>
<proteinExistence type="predicted"/>
<name>A0A812YXI6_9DINO</name>
<evidence type="ECO:0000313" key="2">
    <source>
        <dbReference type="Proteomes" id="UP000601435"/>
    </source>
</evidence>
<keyword evidence="2" id="KW-1185">Reference proteome</keyword>
<evidence type="ECO:0000313" key="1">
    <source>
        <dbReference type="EMBL" id="CAE7801358.1"/>
    </source>
</evidence>
<reference evidence="1" key="1">
    <citation type="submission" date="2021-02" db="EMBL/GenBank/DDBJ databases">
        <authorList>
            <person name="Dougan E. K."/>
            <person name="Rhodes N."/>
            <person name="Thang M."/>
            <person name="Chan C."/>
        </authorList>
    </citation>
    <scope>NUCLEOTIDE SEQUENCE</scope>
</reference>
<dbReference type="AlphaFoldDB" id="A0A812YXI6"/>
<sequence>ERLQQVLEADMRLRAAQPMAVEEATVVCCILSADPARSLEGENLPDALPLVLRPSFQNDLMRWDKLLSCPDTKVYIFKMTQADLEANIFAPPQKAPPTQDHQVDILSRLVLKHEEALAEIRKDTGYIMFFRQDDKSILPNLMEVAKQWRAKVSHPTEDSGIASPLRTVLINCLLKELLHRTQRVVSTETGREDLKKIGWLDQNDYWVYLKWSSQQRRLIVDSTRAPLTHDEMIRIITDLQACMTGEIIHHFKSKAPMWRIEEEGHAQATFDLGISLRSSTADDVHHNFGKIMGNSVTSLIGMSMKKDNRPRQPQAVQLAQLVYSGPDIQSLIQRWHQQSSVYAMHAYIIPKELLLPCLLWGHRDFGCAVGHYRTLVSAGSDYWILDDARAAERADEDQLEIMATPATSQLQLKQSVLRVEHDLHLLRLQFHTRDAQLEMLQQSMDMQMKLLTDIQLQLQHLTNYAQMQPTITALKTTPQAVQLEMLDD</sequence>
<accession>A0A812YXI6</accession>
<gene>
    <name evidence="1" type="ORF">SNEC2469_LOCUS23644</name>
</gene>
<protein>
    <submittedName>
        <fullName evidence="1">Uncharacterized protein</fullName>
    </submittedName>
</protein>
<feature type="non-terminal residue" evidence="1">
    <location>
        <position position="1"/>
    </location>
</feature>